<keyword evidence="7" id="KW-1185">Reference proteome</keyword>
<name>A0ABS5XLA3_9GAMM</name>
<feature type="domain" description="UspA" evidence="5">
    <location>
        <begin position="13"/>
        <end position="143"/>
    </location>
</feature>
<dbReference type="InterPro" id="IPR006015">
    <property type="entry name" value="Universal_stress_UspA"/>
</dbReference>
<evidence type="ECO:0000259" key="5">
    <source>
        <dbReference type="Pfam" id="PF00582"/>
    </source>
</evidence>
<dbReference type="RefSeq" id="WP_215378862.1">
    <property type="nucleotide sequence ID" value="NZ_JAGTIS010000013.1"/>
</dbReference>
<proteinExistence type="inferred from homology"/>
<comment type="caution">
    <text evidence="6">The sequence shown here is derived from an EMBL/GenBank/DDBJ whole genome shotgun (WGS) entry which is preliminary data.</text>
</comment>
<keyword evidence="3" id="KW-0963">Cytoplasm</keyword>
<evidence type="ECO:0000256" key="1">
    <source>
        <dbReference type="ARBA" id="ARBA00004496"/>
    </source>
</evidence>
<comment type="subcellular location">
    <subcellularLocation>
        <location evidence="1">Cytoplasm</location>
    </subcellularLocation>
</comment>
<evidence type="ECO:0000256" key="3">
    <source>
        <dbReference type="ARBA" id="ARBA00022490"/>
    </source>
</evidence>
<dbReference type="Proteomes" id="UP001519667">
    <property type="component" value="Unassembled WGS sequence"/>
</dbReference>
<dbReference type="Gene3D" id="3.40.50.12370">
    <property type="match status" value="1"/>
</dbReference>
<dbReference type="InterPro" id="IPR006016">
    <property type="entry name" value="UspA"/>
</dbReference>
<comment type="function">
    <text evidence="4">Required for resistance to DNA-damaging agents.</text>
</comment>
<dbReference type="PANTHER" id="PTHR47892:SF1">
    <property type="entry name" value="UNIVERSAL STRESS PROTEIN E"/>
    <property type="match status" value="1"/>
</dbReference>
<feature type="domain" description="UspA" evidence="5">
    <location>
        <begin position="175"/>
        <end position="295"/>
    </location>
</feature>
<gene>
    <name evidence="6" type="ORF">J7302_20400</name>
</gene>
<accession>A0ABS5XLA3</accession>
<sequence>MSQYRCLYLIAEPSLQSAAALQRATALAQASGAALHILTFFEPTTSMRRLDQVDQALLRESALQQCRHWVEDQAAQVRAKGIQVFAEAICTDDPLEEILIQIAEQKPDMVIKGAQTESELLRTFVTPLDWYLLSECPVPVHLVGAIIHPLPRKVIAAVDVSNTEEQVPGLNQRIIQAANGLALQCNADLHLLYVCDLGSAHLADALALAWETDFTEDQRAALWSAFTAMAERFSVPVERRHFVVGRTISSIADFAVQSRADVIVMGRVQRHGLEKMLGSTAEHLLQRVPCSILAVEAV</sequence>
<evidence type="ECO:0000313" key="7">
    <source>
        <dbReference type="Proteomes" id="UP001519667"/>
    </source>
</evidence>
<evidence type="ECO:0000256" key="2">
    <source>
        <dbReference type="ARBA" id="ARBA00008791"/>
    </source>
</evidence>
<evidence type="ECO:0000313" key="6">
    <source>
        <dbReference type="EMBL" id="MBT8768476.1"/>
    </source>
</evidence>
<reference evidence="6 7" key="1">
    <citation type="submission" date="2021-04" db="EMBL/GenBank/DDBJ databases">
        <title>Pseudomonas boanensis sp. nov., a bacterium isolated from river water used for household purposes in Boane District, Mozambique.</title>
        <authorList>
            <person name="Nicklasson M."/>
            <person name="Martin-Rodriguez A.J."/>
            <person name="Thorell K."/>
            <person name="Neves L."/>
            <person name="Mussagy A."/>
            <person name="Rydberg H.A."/>
            <person name="Hernroth B."/>
            <person name="Svensson-Stadler L."/>
            <person name="Sjoling A."/>
        </authorList>
    </citation>
    <scope>NUCLEOTIDE SEQUENCE [LARGE SCALE GENOMIC DNA]</scope>
    <source>
        <strain evidence="6 7">DB1</strain>
    </source>
</reference>
<protein>
    <submittedName>
        <fullName evidence="6">Universal stress protein</fullName>
    </submittedName>
</protein>
<comment type="similarity">
    <text evidence="2">Belongs to the universal stress protein A family.</text>
</comment>
<dbReference type="EMBL" id="JAGTIS010000013">
    <property type="protein sequence ID" value="MBT8768476.1"/>
    <property type="molecule type" value="Genomic_DNA"/>
</dbReference>
<dbReference type="SUPFAM" id="SSF52402">
    <property type="entry name" value="Adenine nucleotide alpha hydrolases-like"/>
    <property type="match status" value="2"/>
</dbReference>
<dbReference type="Pfam" id="PF00582">
    <property type="entry name" value="Usp"/>
    <property type="match status" value="2"/>
</dbReference>
<evidence type="ECO:0000256" key="4">
    <source>
        <dbReference type="ARBA" id="ARBA00037131"/>
    </source>
</evidence>
<dbReference type="PRINTS" id="PR01438">
    <property type="entry name" value="UNVRSLSTRESS"/>
</dbReference>
<dbReference type="PANTHER" id="PTHR47892">
    <property type="entry name" value="UNIVERSAL STRESS PROTEIN E"/>
    <property type="match status" value="1"/>
</dbReference>
<organism evidence="6 7">
    <name type="scientific">Metapseudomonas boanensis</name>
    <dbReference type="NCBI Taxonomy" id="2822138"/>
    <lineage>
        <taxon>Bacteria</taxon>
        <taxon>Pseudomonadati</taxon>
        <taxon>Pseudomonadota</taxon>
        <taxon>Gammaproteobacteria</taxon>
        <taxon>Pseudomonadales</taxon>
        <taxon>Pseudomonadaceae</taxon>
        <taxon>Metapseudomonas</taxon>
    </lineage>
</organism>